<dbReference type="PANTHER" id="PTHR11104">
    <property type="entry name" value="AMINOGLYCOSIDE N3-ACETYLTRANSFERASE"/>
    <property type="match status" value="1"/>
</dbReference>
<evidence type="ECO:0000256" key="3">
    <source>
        <dbReference type="ARBA" id="ARBA00022679"/>
    </source>
</evidence>
<accession>A0ABM9GKI7</accession>
<evidence type="ECO:0000313" key="6">
    <source>
        <dbReference type="EMBL" id="CAH9061343.1"/>
    </source>
</evidence>
<reference evidence="6 7" key="1">
    <citation type="submission" date="2022-07" db="EMBL/GenBank/DDBJ databases">
        <authorList>
            <person name="Criscuolo A."/>
        </authorList>
    </citation>
    <scope>NUCLEOTIDE SEQUENCE [LARGE SCALE GENOMIC DNA]</scope>
    <source>
        <strain evidence="7">CIP 111951</strain>
    </source>
</reference>
<name>A0ABM9GKI7_9GAMM</name>
<sequence>MKAISVEQITSTIDGLGIAKGDNIFIHSSLFTLGNIAGHRVEELPNLLLQCFQTAIGAEGSLFMPAFNYDFPKQRNANLISQKTVLGFWPEWFRQQPNVERSGHPMFSICGLGQDAFEICKSDTPEFHAFGPNSTFDRLVKKNATLVLQGIGLRVATVVVHIESMLQLKYRFNKPFHGDLTLINGENISGDFHHFCFPMNNAYRESYSRLEKALLNSKVMTKLTLGRSFIYAIKMKSLFEFIEKLVQQNPFALLNCTPTALYRYENGQEIAYPL</sequence>
<dbReference type="EMBL" id="CAMAPD010000011">
    <property type="protein sequence ID" value="CAH9061343.1"/>
    <property type="molecule type" value="Genomic_DNA"/>
</dbReference>
<dbReference type="SUPFAM" id="SSF110710">
    <property type="entry name" value="TTHA0583/YokD-like"/>
    <property type="match status" value="1"/>
</dbReference>
<evidence type="ECO:0000256" key="2">
    <source>
        <dbReference type="ARBA" id="ARBA00012882"/>
    </source>
</evidence>
<organism evidence="6 7">
    <name type="scientific">Pseudoalteromonas holothuriae</name>
    <dbReference type="NCBI Taxonomy" id="2963714"/>
    <lineage>
        <taxon>Bacteria</taxon>
        <taxon>Pseudomonadati</taxon>
        <taxon>Pseudomonadota</taxon>
        <taxon>Gammaproteobacteria</taxon>
        <taxon>Alteromonadales</taxon>
        <taxon>Pseudoalteromonadaceae</taxon>
        <taxon>Pseudoalteromonas</taxon>
    </lineage>
</organism>
<keyword evidence="3 5" id="KW-0808">Transferase</keyword>
<dbReference type="Pfam" id="PF02522">
    <property type="entry name" value="Antibiotic_NAT"/>
    <property type="match status" value="1"/>
</dbReference>
<evidence type="ECO:0000256" key="4">
    <source>
        <dbReference type="ARBA" id="ARBA00023315"/>
    </source>
</evidence>
<protein>
    <recommendedName>
        <fullName evidence="2 5">Aminoglycoside N(3)-acetyltransferase</fullName>
        <ecNumber evidence="5">2.3.1.-</ecNumber>
    </recommendedName>
</protein>
<dbReference type="InterPro" id="IPR028345">
    <property type="entry name" value="Antibiotic_NAT-like"/>
</dbReference>
<gene>
    <name evidence="6" type="ORF">PSECIP111951_02470</name>
</gene>
<keyword evidence="4 5" id="KW-0012">Acyltransferase</keyword>
<dbReference type="Proteomes" id="UP001152485">
    <property type="component" value="Unassembled WGS sequence"/>
</dbReference>
<evidence type="ECO:0000313" key="7">
    <source>
        <dbReference type="Proteomes" id="UP001152485"/>
    </source>
</evidence>
<comment type="caution">
    <text evidence="6">The sequence shown here is derived from an EMBL/GenBank/DDBJ whole genome shotgun (WGS) entry which is preliminary data.</text>
</comment>
<evidence type="ECO:0000256" key="5">
    <source>
        <dbReference type="RuleBase" id="RU365031"/>
    </source>
</evidence>
<dbReference type="PANTHER" id="PTHR11104:SF0">
    <property type="entry name" value="SPBETA PROPHAGE-DERIVED AMINOGLYCOSIDE N(3')-ACETYLTRANSFERASE-LIKE PROTEIN YOKD"/>
    <property type="match status" value="1"/>
</dbReference>
<comment type="similarity">
    <text evidence="1 5">Belongs to the antibiotic N-acetyltransferase family.</text>
</comment>
<dbReference type="InterPro" id="IPR003679">
    <property type="entry name" value="Amioglycoside_AcTrfase"/>
</dbReference>
<keyword evidence="5" id="KW-0046">Antibiotic resistance</keyword>
<evidence type="ECO:0000256" key="1">
    <source>
        <dbReference type="ARBA" id="ARBA00006383"/>
    </source>
</evidence>
<dbReference type="EC" id="2.3.1.-" evidence="5"/>
<dbReference type="RefSeq" id="WP_261593694.1">
    <property type="nucleotide sequence ID" value="NZ_CAMAPD010000011.1"/>
</dbReference>
<comment type="catalytic activity">
    <reaction evidence="5">
        <text>a 2-deoxystreptamine antibiotic + acetyl-CoA = an N(3)-acetyl-2-deoxystreptamine antibiotic + CoA + H(+)</text>
        <dbReference type="Rhea" id="RHEA:12665"/>
        <dbReference type="ChEBI" id="CHEBI:15378"/>
        <dbReference type="ChEBI" id="CHEBI:57287"/>
        <dbReference type="ChEBI" id="CHEBI:57288"/>
        <dbReference type="ChEBI" id="CHEBI:57921"/>
        <dbReference type="ChEBI" id="CHEBI:77452"/>
        <dbReference type="EC" id="2.3.1.81"/>
    </reaction>
</comment>
<proteinExistence type="inferred from homology"/>